<protein>
    <submittedName>
        <fullName evidence="2">NAD(P)-dependent oxidoreductase</fullName>
    </submittedName>
</protein>
<evidence type="ECO:0000313" key="2">
    <source>
        <dbReference type="EMBL" id="PZR16808.1"/>
    </source>
</evidence>
<sequence>MIVVTGASGQLGRLVVEQLRAKNEKVVAAVRTPEKAQALSSLGAEVRWADYDKPESLEAAFKGADKLLLISGSDVGKRVPQHQAAIDAAKRAGVKLLVYTSAPKASTSGLKLAGEHKATEAAIIASGVPYVFLRNGWYIENYTRGLEGTLAQGAVYGAAADGRISGASRADFAAAAVAVLTTPGHEGKIYELGGAPFTMKDFADKVSAWSGKTINYVNMSEREYRDLLVKVGLPAPFAEILADSDANIAKGALEIPGGDLQKLIGRAPETVEQVLARLPKP</sequence>
<accession>A0A2W5V638</accession>
<dbReference type="Gene3D" id="3.40.50.720">
    <property type="entry name" value="NAD(P)-binding Rossmann-like Domain"/>
    <property type="match status" value="1"/>
</dbReference>
<name>A0A2W5V638_9BACT</name>
<gene>
    <name evidence="2" type="ORF">DI536_06560</name>
</gene>
<dbReference type="Gene3D" id="3.90.25.10">
    <property type="entry name" value="UDP-galactose 4-epimerase, domain 1"/>
    <property type="match status" value="1"/>
</dbReference>
<dbReference type="AlphaFoldDB" id="A0A2W5V638"/>
<dbReference type="EMBL" id="QFQP01000003">
    <property type="protein sequence ID" value="PZR16808.1"/>
    <property type="molecule type" value="Genomic_DNA"/>
</dbReference>
<evidence type="ECO:0000259" key="1">
    <source>
        <dbReference type="Pfam" id="PF13460"/>
    </source>
</evidence>
<comment type="caution">
    <text evidence="2">The sequence shown here is derived from an EMBL/GenBank/DDBJ whole genome shotgun (WGS) entry which is preliminary data.</text>
</comment>
<dbReference type="PANTHER" id="PTHR47129">
    <property type="entry name" value="QUINONE OXIDOREDUCTASE 2"/>
    <property type="match status" value="1"/>
</dbReference>
<dbReference type="CDD" id="cd05269">
    <property type="entry name" value="TMR_SDR_a"/>
    <property type="match status" value="1"/>
</dbReference>
<dbReference type="PANTHER" id="PTHR47129:SF1">
    <property type="entry name" value="NMRA-LIKE DOMAIN-CONTAINING PROTEIN"/>
    <property type="match status" value="1"/>
</dbReference>
<organism evidence="2 3">
    <name type="scientific">Archangium gephyra</name>
    <dbReference type="NCBI Taxonomy" id="48"/>
    <lineage>
        <taxon>Bacteria</taxon>
        <taxon>Pseudomonadati</taxon>
        <taxon>Myxococcota</taxon>
        <taxon>Myxococcia</taxon>
        <taxon>Myxococcales</taxon>
        <taxon>Cystobacterineae</taxon>
        <taxon>Archangiaceae</taxon>
        <taxon>Archangium</taxon>
    </lineage>
</organism>
<evidence type="ECO:0000313" key="3">
    <source>
        <dbReference type="Proteomes" id="UP000249061"/>
    </source>
</evidence>
<dbReference type="InterPro" id="IPR052718">
    <property type="entry name" value="NmrA-type_oxidoreductase"/>
</dbReference>
<reference evidence="2 3" key="1">
    <citation type="submission" date="2017-08" db="EMBL/GenBank/DDBJ databases">
        <title>Infants hospitalized years apart are colonized by the same room-sourced microbial strains.</title>
        <authorList>
            <person name="Brooks B."/>
            <person name="Olm M.R."/>
            <person name="Firek B.A."/>
            <person name="Baker R."/>
            <person name="Thomas B.C."/>
            <person name="Morowitz M.J."/>
            <person name="Banfield J.F."/>
        </authorList>
    </citation>
    <scope>NUCLEOTIDE SEQUENCE [LARGE SCALE GENOMIC DNA]</scope>
    <source>
        <strain evidence="2">S2_003_000_R2_14</strain>
    </source>
</reference>
<dbReference type="InterPro" id="IPR016040">
    <property type="entry name" value="NAD(P)-bd_dom"/>
</dbReference>
<feature type="domain" description="NAD(P)-binding" evidence="1">
    <location>
        <begin position="6"/>
        <end position="183"/>
    </location>
</feature>
<proteinExistence type="predicted"/>
<dbReference type="InterPro" id="IPR036291">
    <property type="entry name" value="NAD(P)-bd_dom_sf"/>
</dbReference>
<dbReference type="SUPFAM" id="SSF51735">
    <property type="entry name" value="NAD(P)-binding Rossmann-fold domains"/>
    <property type="match status" value="1"/>
</dbReference>
<dbReference type="Proteomes" id="UP000249061">
    <property type="component" value="Unassembled WGS sequence"/>
</dbReference>
<dbReference type="Pfam" id="PF13460">
    <property type="entry name" value="NAD_binding_10"/>
    <property type="match status" value="1"/>
</dbReference>